<feature type="compositionally biased region" description="Polar residues" evidence="1">
    <location>
        <begin position="335"/>
        <end position="346"/>
    </location>
</feature>
<proteinExistence type="predicted"/>
<feature type="region of interest" description="Disordered" evidence="1">
    <location>
        <begin position="249"/>
        <end position="307"/>
    </location>
</feature>
<dbReference type="AlphaFoldDB" id="A0AAD5Q9N8"/>
<keyword evidence="2" id="KW-0812">Transmembrane</keyword>
<feature type="compositionally biased region" description="Pro residues" evidence="1">
    <location>
        <begin position="46"/>
        <end position="115"/>
    </location>
</feature>
<reference evidence="4" key="1">
    <citation type="submission" date="2021-12" db="EMBL/GenBank/DDBJ databases">
        <title>Prjna785345.</title>
        <authorList>
            <person name="Rujirawat T."/>
            <person name="Krajaejun T."/>
        </authorList>
    </citation>
    <scope>NUCLEOTIDE SEQUENCE</scope>
    <source>
        <strain evidence="4">Pi057C3</strain>
    </source>
</reference>
<keyword evidence="2" id="KW-0472">Membrane</keyword>
<keyword evidence="5" id="KW-1185">Reference proteome</keyword>
<dbReference type="EMBL" id="JAKCXM010000195">
    <property type="protein sequence ID" value="KAJ0399065.1"/>
    <property type="molecule type" value="Genomic_DNA"/>
</dbReference>
<feature type="region of interest" description="Disordered" evidence="1">
    <location>
        <begin position="31"/>
        <end position="163"/>
    </location>
</feature>
<name>A0AAD5Q9N8_PYTIN</name>
<feature type="transmembrane region" description="Helical" evidence="2">
    <location>
        <begin position="166"/>
        <end position="190"/>
    </location>
</feature>
<accession>A0AAD5Q9N8</accession>
<evidence type="ECO:0000256" key="3">
    <source>
        <dbReference type="SAM" id="SignalP"/>
    </source>
</evidence>
<feature type="region of interest" description="Disordered" evidence="1">
    <location>
        <begin position="335"/>
        <end position="365"/>
    </location>
</feature>
<keyword evidence="3" id="KW-0732">Signal</keyword>
<dbReference type="PRINTS" id="PR01217">
    <property type="entry name" value="PRICHEXTENSN"/>
</dbReference>
<protein>
    <recommendedName>
        <fullName evidence="6">Carbohydrate-binding protein</fullName>
    </recommendedName>
</protein>
<evidence type="ECO:0008006" key="6">
    <source>
        <dbReference type="Google" id="ProtNLM"/>
    </source>
</evidence>
<keyword evidence="2" id="KW-1133">Transmembrane helix</keyword>
<evidence type="ECO:0000256" key="2">
    <source>
        <dbReference type="SAM" id="Phobius"/>
    </source>
</evidence>
<organism evidence="4 5">
    <name type="scientific">Pythium insidiosum</name>
    <name type="common">Pythiosis disease agent</name>
    <dbReference type="NCBI Taxonomy" id="114742"/>
    <lineage>
        <taxon>Eukaryota</taxon>
        <taxon>Sar</taxon>
        <taxon>Stramenopiles</taxon>
        <taxon>Oomycota</taxon>
        <taxon>Peronosporomycetes</taxon>
        <taxon>Pythiales</taxon>
        <taxon>Pythiaceae</taxon>
        <taxon>Pythium</taxon>
    </lineage>
</organism>
<evidence type="ECO:0000256" key="1">
    <source>
        <dbReference type="SAM" id="MobiDB-lite"/>
    </source>
</evidence>
<dbReference type="Proteomes" id="UP001209570">
    <property type="component" value="Unassembled WGS sequence"/>
</dbReference>
<evidence type="ECO:0000313" key="4">
    <source>
        <dbReference type="EMBL" id="KAJ0399065.1"/>
    </source>
</evidence>
<feature type="compositionally biased region" description="Low complexity" evidence="1">
    <location>
        <begin position="125"/>
        <end position="159"/>
    </location>
</feature>
<gene>
    <name evidence="4" type="ORF">P43SY_008685</name>
</gene>
<feature type="region of interest" description="Disordered" evidence="1">
    <location>
        <begin position="384"/>
        <end position="406"/>
    </location>
</feature>
<feature type="signal peptide" evidence="3">
    <location>
        <begin position="1"/>
        <end position="33"/>
    </location>
</feature>
<comment type="caution">
    <text evidence="4">The sequence shown here is derived from an EMBL/GenBank/DDBJ whole genome shotgun (WGS) entry which is preliminary data.</text>
</comment>
<sequence>MRTRRCATSAASLLLVSMALAVVLLSTADVALAQPRPSDTNNQPGTRPPGQAPPPTPPPGQPPKPPTPPPGQPPQTPPPGQPPNTPPPGQPPQTPPPGQTPPPTPPPSTPPPTPNPNAKGGSGSGANNDATAAPEVGSTPAPSQSASPESASTPASASTEADDSGLSAGAIVGIVIACLGLVAVIAFFAYRHLRARREDAKQYDLEFAPSPPMTVLESTHAKDPSYAALDAPAPRRNPLDTPADDIVVLAKPASPSPSPAPSSPRFSAAPPRLSPPPYQSDMADFTGSSVHRPSREQSMEFSSSSLSRESYAESYTESFNTGGSFMQSFDHGSRMSNMSTLSSQLGDNDDDGVDPTAKNTESHWMDAMDEIRDTNDSYAMLEANGSFGSRGSAMRFSNESDLSRKG</sequence>
<evidence type="ECO:0000313" key="5">
    <source>
        <dbReference type="Proteomes" id="UP001209570"/>
    </source>
</evidence>
<feature type="chain" id="PRO_5042114479" description="Carbohydrate-binding protein" evidence="3">
    <location>
        <begin position="34"/>
        <end position="406"/>
    </location>
</feature>